<gene>
    <name evidence="14" type="ORF">E1212_09820</name>
</gene>
<reference evidence="14 15" key="1">
    <citation type="submission" date="2019-02" db="EMBL/GenBank/DDBJ databases">
        <title>Draft genome sequences of novel Actinobacteria.</title>
        <authorList>
            <person name="Sahin N."/>
            <person name="Ay H."/>
            <person name="Saygin H."/>
        </authorList>
    </citation>
    <scope>NUCLEOTIDE SEQUENCE [LARGE SCALE GENOMIC DNA]</scope>
    <source>
        <strain evidence="14 15">KC603</strain>
    </source>
</reference>
<dbReference type="Gene3D" id="3.90.25.10">
    <property type="entry name" value="UDP-galactose 4-epimerase, domain 1"/>
    <property type="match status" value="1"/>
</dbReference>
<dbReference type="SUPFAM" id="SSF51735">
    <property type="entry name" value="NAD(P)-binding Rossmann-fold domains"/>
    <property type="match status" value="1"/>
</dbReference>
<sequence length="323" mass="34622">MVDAGAQERHAVVTGGAGFLGSHLCDALIRAGQRVTCIDNFETGRSANVRHLRDEPRFTLLRRDLNEQIDGEVTGPVDVVFHLAAPAAPSDYLLDPVATMRVASVGTLNALDLARDRAAGFVLASTSEVYGAAGDEPHREDDPGHVNPADGYGAYYESRRFAEALTTAYRSTYNLRTAIARIFSTYGPRMRLDDGRVLSRFIRQVMSGAPLTVPGPGTQTRSLCYVDDAVAGLLALADGAYPGPVNIGSPEEISVFAIAQEVAEIAGPSAEILFVEPPPAETHARRPDISLAGQLLDWQPQTTVRKGLATTLAWFQDAGVRHA</sequence>
<comment type="caution">
    <text evidence="14">The sequence shown here is derived from an EMBL/GenBank/DDBJ whole genome shotgun (WGS) entry which is preliminary data.</text>
</comment>
<evidence type="ECO:0000256" key="2">
    <source>
        <dbReference type="ARBA" id="ARBA00004323"/>
    </source>
</evidence>
<dbReference type="GO" id="GO:0070403">
    <property type="term" value="F:NAD+ binding"/>
    <property type="evidence" value="ECO:0007669"/>
    <property type="project" value="InterPro"/>
</dbReference>
<dbReference type="AlphaFoldDB" id="A0A4R4RQF5"/>
<name>A0A4R4RQF5_9ACTN</name>
<evidence type="ECO:0000256" key="11">
    <source>
        <dbReference type="ARBA" id="ARBA00023239"/>
    </source>
</evidence>
<evidence type="ECO:0000256" key="4">
    <source>
        <dbReference type="ARBA" id="ARBA00022793"/>
    </source>
</evidence>
<evidence type="ECO:0000313" key="14">
    <source>
        <dbReference type="EMBL" id="TDC52128.1"/>
    </source>
</evidence>
<dbReference type="InterPro" id="IPR036291">
    <property type="entry name" value="NAD(P)-bd_dom_sf"/>
</dbReference>
<dbReference type="Proteomes" id="UP000295621">
    <property type="component" value="Unassembled WGS sequence"/>
</dbReference>
<keyword evidence="6" id="KW-1133">Transmembrane helix</keyword>
<evidence type="ECO:0000256" key="3">
    <source>
        <dbReference type="ARBA" id="ARBA00022692"/>
    </source>
</evidence>
<comment type="subcellular location">
    <subcellularLocation>
        <location evidence="2">Golgi apparatus membrane</location>
        <topology evidence="2">Single-pass type II membrane protein</topology>
    </subcellularLocation>
    <subcellularLocation>
        <location evidence="12">Golgi apparatus</location>
        <location evidence="12">Golgi stack membrane</location>
    </subcellularLocation>
</comment>
<keyword evidence="10" id="KW-0325">Glycoprotein</keyword>
<proteinExistence type="predicted"/>
<organism evidence="14 15">
    <name type="scientific">Jiangella ureilytica</name>
    <dbReference type="NCBI Taxonomy" id="2530374"/>
    <lineage>
        <taxon>Bacteria</taxon>
        <taxon>Bacillati</taxon>
        <taxon>Actinomycetota</taxon>
        <taxon>Actinomycetes</taxon>
        <taxon>Jiangellales</taxon>
        <taxon>Jiangellaceae</taxon>
        <taxon>Jiangella</taxon>
    </lineage>
</organism>
<keyword evidence="4" id="KW-0210">Decarboxylase</keyword>
<keyword evidence="9" id="KW-0472">Membrane</keyword>
<evidence type="ECO:0000256" key="7">
    <source>
        <dbReference type="ARBA" id="ARBA00023027"/>
    </source>
</evidence>
<keyword evidence="11" id="KW-0456">Lyase</keyword>
<accession>A0A4R4RQF5</accession>
<evidence type="ECO:0000256" key="6">
    <source>
        <dbReference type="ARBA" id="ARBA00022989"/>
    </source>
</evidence>
<dbReference type="GO" id="GO:0005737">
    <property type="term" value="C:cytoplasm"/>
    <property type="evidence" value="ECO:0007669"/>
    <property type="project" value="TreeGrafter"/>
</dbReference>
<dbReference type="GO" id="GO:0048040">
    <property type="term" value="F:UDP-glucuronate decarboxylase activity"/>
    <property type="evidence" value="ECO:0007669"/>
    <property type="project" value="TreeGrafter"/>
</dbReference>
<dbReference type="PANTHER" id="PTHR43078">
    <property type="entry name" value="UDP-GLUCURONIC ACID DECARBOXYLASE-RELATED"/>
    <property type="match status" value="1"/>
</dbReference>
<dbReference type="InterPro" id="IPR001509">
    <property type="entry name" value="Epimerase_deHydtase"/>
</dbReference>
<dbReference type="RefSeq" id="WP_131981795.1">
    <property type="nucleotide sequence ID" value="NZ_SMKL01000017.1"/>
</dbReference>
<evidence type="ECO:0000256" key="9">
    <source>
        <dbReference type="ARBA" id="ARBA00023136"/>
    </source>
</evidence>
<evidence type="ECO:0000256" key="10">
    <source>
        <dbReference type="ARBA" id="ARBA00023180"/>
    </source>
</evidence>
<evidence type="ECO:0000259" key="13">
    <source>
        <dbReference type="Pfam" id="PF01370"/>
    </source>
</evidence>
<protein>
    <submittedName>
        <fullName evidence="14">NAD-dependent epimerase/dehydratase family protein</fullName>
    </submittedName>
</protein>
<keyword evidence="8" id="KW-0333">Golgi apparatus</keyword>
<dbReference type="InterPro" id="IPR044516">
    <property type="entry name" value="UXS-like"/>
</dbReference>
<dbReference type="Gene3D" id="3.40.50.720">
    <property type="entry name" value="NAD(P)-binding Rossmann-like Domain"/>
    <property type="match status" value="1"/>
</dbReference>
<dbReference type="OrthoDB" id="9801785at2"/>
<keyword evidence="5" id="KW-0735">Signal-anchor</keyword>
<keyword evidence="3" id="KW-0812">Transmembrane</keyword>
<evidence type="ECO:0000256" key="12">
    <source>
        <dbReference type="ARBA" id="ARBA00037859"/>
    </source>
</evidence>
<keyword evidence="7" id="KW-0520">NAD</keyword>
<evidence type="ECO:0000256" key="5">
    <source>
        <dbReference type="ARBA" id="ARBA00022968"/>
    </source>
</evidence>
<comment type="cofactor">
    <cofactor evidence="1">
        <name>NAD(+)</name>
        <dbReference type="ChEBI" id="CHEBI:57540"/>
    </cofactor>
</comment>
<keyword evidence="15" id="KW-1185">Reference proteome</keyword>
<evidence type="ECO:0000256" key="8">
    <source>
        <dbReference type="ARBA" id="ARBA00023034"/>
    </source>
</evidence>
<feature type="domain" description="NAD-dependent epimerase/dehydratase" evidence="13">
    <location>
        <begin position="12"/>
        <end position="248"/>
    </location>
</feature>
<dbReference type="GO" id="GO:0042732">
    <property type="term" value="P:D-xylose metabolic process"/>
    <property type="evidence" value="ECO:0007669"/>
    <property type="project" value="InterPro"/>
</dbReference>
<evidence type="ECO:0000256" key="1">
    <source>
        <dbReference type="ARBA" id="ARBA00001911"/>
    </source>
</evidence>
<evidence type="ECO:0000313" key="15">
    <source>
        <dbReference type="Proteomes" id="UP000295621"/>
    </source>
</evidence>
<dbReference type="FunFam" id="3.40.50.720:FF:000065">
    <property type="entry name" value="UDP-glucuronic acid decarboxylase 1"/>
    <property type="match status" value="1"/>
</dbReference>
<dbReference type="PANTHER" id="PTHR43078:SF6">
    <property type="entry name" value="UDP-GLUCURONIC ACID DECARBOXYLASE 1"/>
    <property type="match status" value="1"/>
</dbReference>
<dbReference type="EMBL" id="SMKL01000017">
    <property type="protein sequence ID" value="TDC52128.1"/>
    <property type="molecule type" value="Genomic_DNA"/>
</dbReference>
<dbReference type="Pfam" id="PF01370">
    <property type="entry name" value="Epimerase"/>
    <property type="match status" value="1"/>
</dbReference>